<dbReference type="HOGENOM" id="CLU_2668039_0_0_10"/>
<sequence length="75" mass="9164">MKQARINVLLKRIKLQAIDNRNVLRSHIVDFEMSMKRDFEIFWIIIHFMTLLDYILAHFKINMYLCTRIINLVLK</sequence>
<name>D1QMZ3_9BACT</name>
<dbReference type="Proteomes" id="UP000004079">
    <property type="component" value="Unassembled WGS sequence"/>
</dbReference>
<accession>D1QMZ3</accession>
<evidence type="ECO:0000313" key="2">
    <source>
        <dbReference type="EMBL" id="EFB33519.1"/>
    </source>
</evidence>
<comment type="caution">
    <text evidence="2">The sequence shown here is derived from an EMBL/GenBank/DDBJ whole genome shotgun (WGS) entry which is preliminary data.</text>
</comment>
<dbReference type="STRING" id="649760.HMPREF0971_00282"/>
<dbReference type="EMBL" id="ACUZ02000003">
    <property type="protein sequence ID" value="EFB33519.1"/>
    <property type="molecule type" value="Genomic_DNA"/>
</dbReference>
<reference evidence="2 3" key="1">
    <citation type="submission" date="2009-11" db="EMBL/GenBank/DDBJ databases">
        <authorList>
            <person name="Weinstock G."/>
            <person name="Sodergren E."/>
            <person name="Clifton S."/>
            <person name="Fulton L."/>
            <person name="Fulton B."/>
            <person name="Courtney L."/>
            <person name="Fronick C."/>
            <person name="Harrison M."/>
            <person name="Strong C."/>
            <person name="Farmer C."/>
            <person name="Delahaunty K."/>
            <person name="Markovic C."/>
            <person name="Hall O."/>
            <person name="Minx P."/>
            <person name="Tomlinson C."/>
            <person name="Mitreva M."/>
            <person name="Nelson J."/>
            <person name="Hou S."/>
            <person name="Wollam A."/>
            <person name="Pepin K.H."/>
            <person name="Johnson M."/>
            <person name="Bhonagiri V."/>
            <person name="Nash W.E."/>
            <person name="Warren W."/>
            <person name="Chinwalla A."/>
            <person name="Mardis E.R."/>
            <person name="Wilson R.K."/>
        </authorList>
    </citation>
    <scope>NUCLEOTIDE SEQUENCE [LARGE SCALE GENOMIC DNA]</scope>
    <source>
        <strain evidence="2 3">F0302</strain>
    </source>
</reference>
<proteinExistence type="predicted"/>
<dbReference type="AlphaFoldDB" id="D1QMZ3"/>
<evidence type="ECO:0000313" key="3">
    <source>
        <dbReference type="Proteomes" id="UP000004079"/>
    </source>
</evidence>
<organism evidence="2 3">
    <name type="scientific">Segatella oris F0302</name>
    <dbReference type="NCBI Taxonomy" id="649760"/>
    <lineage>
        <taxon>Bacteria</taxon>
        <taxon>Pseudomonadati</taxon>
        <taxon>Bacteroidota</taxon>
        <taxon>Bacteroidia</taxon>
        <taxon>Bacteroidales</taxon>
        <taxon>Prevotellaceae</taxon>
        <taxon>Segatella</taxon>
    </lineage>
</organism>
<keyword evidence="1" id="KW-0472">Membrane</keyword>
<evidence type="ECO:0000256" key="1">
    <source>
        <dbReference type="SAM" id="Phobius"/>
    </source>
</evidence>
<keyword evidence="1" id="KW-0812">Transmembrane</keyword>
<keyword evidence="1" id="KW-1133">Transmembrane helix</keyword>
<gene>
    <name evidence="2" type="ORF">HMPREF0971_00282</name>
</gene>
<protein>
    <submittedName>
        <fullName evidence="2">Uncharacterized protein</fullName>
    </submittedName>
</protein>
<feature type="transmembrane region" description="Helical" evidence="1">
    <location>
        <begin position="41"/>
        <end position="59"/>
    </location>
</feature>